<keyword evidence="6" id="KW-0472">Membrane</keyword>
<dbReference type="SMART" id="SM00112">
    <property type="entry name" value="CA"/>
    <property type="match status" value="1"/>
</dbReference>
<dbReference type="GO" id="GO:0007043">
    <property type="term" value="P:cell-cell junction assembly"/>
    <property type="evidence" value="ECO:0007669"/>
    <property type="project" value="TreeGrafter"/>
</dbReference>
<comment type="caution">
    <text evidence="10">The sequence shown here is derived from an EMBL/GenBank/DDBJ whole genome shotgun (WGS) entry which is preliminary data.</text>
</comment>
<dbReference type="GO" id="GO:0005912">
    <property type="term" value="C:adherens junction"/>
    <property type="evidence" value="ECO:0007669"/>
    <property type="project" value="TreeGrafter"/>
</dbReference>
<dbReference type="GO" id="GO:0000902">
    <property type="term" value="P:cell morphogenesis"/>
    <property type="evidence" value="ECO:0007669"/>
    <property type="project" value="TreeGrafter"/>
</dbReference>
<dbReference type="SUPFAM" id="SSF53098">
    <property type="entry name" value="Ribonuclease H-like"/>
    <property type="match status" value="1"/>
</dbReference>
<feature type="domain" description="Cadherin" evidence="9">
    <location>
        <begin position="218"/>
        <end position="293"/>
    </location>
</feature>
<dbReference type="GO" id="GO:0016339">
    <property type="term" value="P:calcium-dependent cell-cell adhesion via plasma membrane cell adhesion molecules"/>
    <property type="evidence" value="ECO:0007669"/>
    <property type="project" value="TreeGrafter"/>
</dbReference>
<proteinExistence type="predicted"/>
<evidence type="ECO:0000256" key="4">
    <source>
        <dbReference type="ARBA" id="ARBA00022837"/>
    </source>
</evidence>
<evidence type="ECO:0000256" key="7">
    <source>
        <dbReference type="ARBA" id="ARBA00023180"/>
    </source>
</evidence>
<evidence type="ECO:0000256" key="6">
    <source>
        <dbReference type="ARBA" id="ARBA00023136"/>
    </source>
</evidence>
<evidence type="ECO:0000256" key="5">
    <source>
        <dbReference type="ARBA" id="ARBA00022889"/>
    </source>
</evidence>
<protein>
    <submittedName>
        <fullName evidence="10">Cadherin-1</fullName>
    </submittedName>
</protein>
<dbReference type="GO" id="GO:0044331">
    <property type="term" value="P:cell-cell adhesion mediated by cadherin"/>
    <property type="evidence" value="ECO:0007669"/>
    <property type="project" value="TreeGrafter"/>
</dbReference>
<keyword evidence="4 8" id="KW-0106">Calcium</keyword>
<dbReference type="Gene3D" id="2.60.40.60">
    <property type="entry name" value="Cadherins"/>
    <property type="match status" value="2"/>
</dbReference>
<dbReference type="PANTHER" id="PTHR24027:SF319">
    <property type="entry name" value="CADHERIN-1"/>
    <property type="match status" value="1"/>
</dbReference>
<accession>A0AAD9CPH8</accession>
<dbReference type="CDD" id="cd11304">
    <property type="entry name" value="Cadherin_repeat"/>
    <property type="match status" value="1"/>
</dbReference>
<dbReference type="GO" id="GO:0005509">
    <property type="term" value="F:calcium ion binding"/>
    <property type="evidence" value="ECO:0007669"/>
    <property type="project" value="UniProtKB-UniRule"/>
</dbReference>
<dbReference type="GO" id="GO:0034332">
    <property type="term" value="P:adherens junction organization"/>
    <property type="evidence" value="ECO:0007669"/>
    <property type="project" value="TreeGrafter"/>
</dbReference>
<dbReference type="InterPro" id="IPR039808">
    <property type="entry name" value="Cadherin"/>
</dbReference>
<reference evidence="10" key="1">
    <citation type="submission" date="2023-04" db="EMBL/GenBank/DDBJ databases">
        <title>Chromosome-level genome of Chaenocephalus aceratus.</title>
        <authorList>
            <person name="Park H."/>
        </authorList>
    </citation>
    <scope>NUCLEOTIDE SEQUENCE</scope>
    <source>
        <strain evidence="10">DE</strain>
        <tissue evidence="10">Muscle</tissue>
    </source>
</reference>
<dbReference type="PRINTS" id="PR00205">
    <property type="entry name" value="CADHERIN"/>
</dbReference>
<dbReference type="InterPro" id="IPR012337">
    <property type="entry name" value="RNaseH-like_sf"/>
</dbReference>
<name>A0AAD9CPH8_DISEL</name>
<evidence type="ECO:0000313" key="10">
    <source>
        <dbReference type="EMBL" id="KAK1905398.1"/>
    </source>
</evidence>
<feature type="domain" description="Cadherin" evidence="9">
    <location>
        <begin position="294"/>
        <end position="357"/>
    </location>
</feature>
<keyword evidence="5" id="KW-0130">Cell adhesion</keyword>
<dbReference type="GO" id="GO:0045296">
    <property type="term" value="F:cadherin binding"/>
    <property type="evidence" value="ECO:0007669"/>
    <property type="project" value="TreeGrafter"/>
</dbReference>
<dbReference type="InterPro" id="IPR002126">
    <property type="entry name" value="Cadherin-like_dom"/>
</dbReference>
<keyword evidence="3" id="KW-0677">Repeat</keyword>
<dbReference type="GO" id="GO:0008013">
    <property type="term" value="F:beta-catenin binding"/>
    <property type="evidence" value="ECO:0007669"/>
    <property type="project" value="TreeGrafter"/>
</dbReference>
<dbReference type="GO" id="GO:0016342">
    <property type="term" value="C:catenin complex"/>
    <property type="evidence" value="ECO:0007669"/>
    <property type="project" value="TreeGrafter"/>
</dbReference>
<dbReference type="GO" id="GO:0005737">
    <property type="term" value="C:cytoplasm"/>
    <property type="evidence" value="ECO:0007669"/>
    <property type="project" value="TreeGrafter"/>
</dbReference>
<dbReference type="EMBL" id="JASDAP010000003">
    <property type="protein sequence ID" value="KAK1905398.1"/>
    <property type="molecule type" value="Genomic_DNA"/>
</dbReference>
<evidence type="ECO:0000313" key="11">
    <source>
        <dbReference type="Proteomes" id="UP001228049"/>
    </source>
</evidence>
<evidence type="ECO:0000256" key="2">
    <source>
        <dbReference type="ARBA" id="ARBA00022475"/>
    </source>
</evidence>
<dbReference type="Pfam" id="PF00028">
    <property type="entry name" value="Cadherin"/>
    <property type="match status" value="1"/>
</dbReference>
<dbReference type="AlphaFoldDB" id="A0AAD9CPH8"/>
<organism evidence="10 11">
    <name type="scientific">Dissostichus eleginoides</name>
    <name type="common">Patagonian toothfish</name>
    <name type="synonym">Dissostichus amissus</name>
    <dbReference type="NCBI Taxonomy" id="100907"/>
    <lineage>
        <taxon>Eukaryota</taxon>
        <taxon>Metazoa</taxon>
        <taxon>Chordata</taxon>
        <taxon>Craniata</taxon>
        <taxon>Vertebrata</taxon>
        <taxon>Euteleostomi</taxon>
        <taxon>Actinopterygii</taxon>
        <taxon>Neopterygii</taxon>
        <taxon>Teleostei</taxon>
        <taxon>Neoteleostei</taxon>
        <taxon>Acanthomorphata</taxon>
        <taxon>Eupercaria</taxon>
        <taxon>Perciformes</taxon>
        <taxon>Notothenioidei</taxon>
        <taxon>Nototheniidae</taxon>
        <taxon>Dissostichus</taxon>
    </lineage>
</organism>
<keyword evidence="11" id="KW-1185">Reference proteome</keyword>
<keyword evidence="7" id="KW-0325">Glycoprotein</keyword>
<dbReference type="PANTHER" id="PTHR24027">
    <property type="entry name" value="CADHERIN-23"/>
    <property type="match status" value="1"/>
</dbReference>
<evidence type="ECO:0000256" key="1">
    <source>
        <dbReference type="ARBA" id="ARBA00004236"/>
    </source>
</evidence>
<keyword evidence="2" id="KW-1003">Cell membrane</keyword>
<comment type="subcellular location">
    <subcellularLocation>
        <location evidence="1">Cell membrane</location>
    </subcellularLocation>
</comment>
<evidence type="ECO:0000256" key="3">
    <source>
        <dbReference type="ARBA" id="ARBA00022737"/>
    </source>
</evidence>
<evidence type="ECO:0000259" key="9">
    <source>
        <dbReference type="PROSITE" id="PS50268"/>
    </source>
</evidence>
<dbReference type="GO" id="GO:0016477">
    <property type="term" value="P:cell migration"/>
    <property type="evidence" value="ECO:0007669"/>
    <property type="project" value="TreeGrafter"/>
</dbReference>
<dbReference type="Proteomes" id="UP001228049">
    <property type="component" value="Unassembled WGS sequence"/>
</dbReference>
<dbReference type="FunFam" id="2.60.40.60:FF:000011">
    <property type="entry name" value="Cadherin 1"/>
    <property type="match status" value="1"/>
</dbReference>
<dbReference type="SUPFAM" id="SSF49313">
    <property type="entry name" value="Cadherin-like"/>
    <property type="match status" value="2"/>
</dbReference>
<dbReference type="InterPro" id="IPR015919">
    <property type="entry name" value="Cadherin-like_sf"/>
</dbReference>
<dbReference type="InterPro" id="IPR020894">
    <property type="entry name" value="Cadherin_CS"/>
</dbReference>
<evidence type="ECO:0000256" key="8">
    <source>
        <dbReference type="PROSITE-ProRule" id="PRU00043"/>
    </source>
</evidence>
<gene>
    <name evidence="10" type="ORF">KUDE01_012580</name>
</gene>
<dbReference type="GO" id="GO:0007156">
    <property type="term" value="P:homophilic cell adhesion via plasma membrane adhesion molecules"/>
    <property type="evidence" value="ECO:0007669"/>
    <property type="project" value="InterPro"/>
</dbReference>
<dbReference type="PROSITE" id="PS00232">
    <property type="entry name" value="CADHERIN_1"/>
    <property type="match status" value="1"/>
</dbReference>
<sequence>MQVNFPQYGRESETQNDFHNLLSCQHKRKPITRPGGSGNQLIHDMKVLHPGSWPEEELDIQYGDAEVLRLCEVLKVDRRETVQGFREYKEIRASRTPAAMEPLLKAVRTIAVSTSECERAFSSMNDILTAKRNALSVSRLSSLVFIKCNGPPLGQFNPENDSVADQPVPILHFRKASAGLRRRKRDWVIPVISVSENIRGPFPLKVSQIGSNGVKIKKIFYSITGPGADQDPVGLFTMDRDSGILYLTQPLDREQKFVYKFLAHAVADGSGDAEAPMDINVKVIDQNDNKPAFSQGTYLGEVAEDSATGLEVIKVVATDADEPNSDNSDILYRIIDQEPKLTSDLLFVINPLNAAISQCRWARQSGETSKKQFHLS</sequence>
<dbReference type="PROSITE" id="PS50268">
    <property type="entry name" value="CADHERIN_2"/>
    <property type="match status" value="2"/>
</dbReference>